<accession>A0ABS5A457</accession>
<protein>
    <submittedName>
        <fullName evidence="1">Uncharacterized protein</fullName>
    </submittedName>
</protein>
<name>A0ABS5A457_9MYCO</name>
<comment type="caution">
    <text evidence="1">The sequence shown here is derived from an EMBL/GenBank/DDBJ whole genome shotgun (WGS) entry which is preliminary data.</text>
</comment>
<gene>
    <name evidence="1" type="ORF">JOF57_006212</name>
</gene>
<reference evidence="1 2" key="1">
    <citation type="submission" date="2021-03" db="EMBL/GenBank/DDBJ databases">
        <title>Sequencing the genomes of 1000 actinobacteria strains.</title>
        <authorList>
            <person name="Klenk H.-P."/>
        </authorList>
    </citation>
    <scope>NUCLEOTIDE SEQUENCE [LARGE SCALE GENOMIC DNA]</scope>
    <source>
        <strain evidence="1 2">DSM 46713</strain>
    </source>
</reference>
<sequence length="126" mass="14073">MHRLTIERTDRRTTISEHPDGADAKCTLERYVEHANCQTDTIQMHSDFSSWQLVTLDDSRVHATATIEHFGAAASHEDDSAALKVVRDSALAVDTGIAVVDSYERAAVQRQWDKLTGASRHFHRAS</sequence>
<proteinExistence type="predicted"/>
<dbReference type="RefSeq" id="WP_209923874.1">
    <property type="nucleotide sequence ID" value="NZ_JAGIOP010000003.1"/>
</dbReference>
<dbReference type="Proteomes" id="UP000694460">
    <property type="component" value="Unassembled WGS sequence"/>
</dbReference>
<dbReference type="EMBL" id="JAGIOP010000003">
    <property type="protein sequence ID" value="MBP2456236.1"/>
    <property type="molecule type" value="Genomic_DNA"/>
</dbReference>
<organism evidence="1 2">
    <name type="scientific">Mycolicibacterium lutetiense</name>
    <dbReference type="NCBI Taxonomy" id="1641992"/>
    <lineage>
        <taxon>Bacteria</taxon>
        <taxon>Bacillati</taxon>
        <taxon>Actinomycetota</taxon>
        <taxon>Actinomycetes</taxon>
        <taxon>Mycobacteriales</taxon>
        <taxon>Mycobacteriaceae</taxon>
        <taxon>Mycolicibacterium</taxon>
    </lineage>
</organism>
<keyword evidence="2" id="KW-1185">Reference proteome</keyword>
<evidence type="ECO:0000313" key="2">
    <source>
        <dbReference type="Proteomes" id="UP000694460"/>
    </source>
</evidence>
<evidence type="ECO:0000313" key="1">
    <source>
        <dbReference type="EMBL" id="MBP2456236.1"/>
    </source>
</evidence>